<dbReference type="AlphaFoldDB" id="A0AAV7S5Y9"/>
<evidence type="ECO:0000313" key="2">
    <source>
        <dbReference type="EMBL" id="KAJ1159548.1"/>
    </source>
</evidence>
<keyword evidence="3" id="KW-1185">Reference proteome</keyword>
<comment type="caution">
    <text evidence="2">The sequence shown here is derived from an EMBL/GenBank/DDBJ whole genome shotgun (WGS) entry which is preliminary data.</text>
</comment>
<protein>
    <submittedName>
        <fullName evidence="2">Uncharacterized protein</fullName>
    </submittedName>
</protein>
<dbReference type="Proteomes" id="UP001066276">
    <property type="component" value="Chromosome 4_2"/>
</dbReference>
<proteinExistence type="predicted"/>
<sequence length="121" mass="13311">MIPCFNRYGPLGNEEESYNTATYRRIGTCVDVEDDINSPLGLDRSLTLHDNLDLASVHRKLDESVAVCLSFGDLGTDVCKQDDYIVFTLEETLAAINSLKPSEAPGPDKTLGDLYKSEPVI</sequence>
<organism evidence="2 3">
    <name type="scientific">Pleurodeles waltl</name>
    <name type="common">Iberian ribbed newt</name>
    <dbReference type="NCBI Taxonomy" id="8319"/>
    <lineage>
        <taxon>Eukaryota</taxon>
        <taxon>Metazoa</taxon>
        <taxon>Chordata</taxon>
        <taxon>Craniata</taxon>
        <taxon>Vertebrata</taxon>
        <taxon>Euteleostomi</taxon>
        <taxon>Amphibia</taxon>
        <taxon>Batrachia</taxon>
        <taxon>Caudata</taxon>
        <taxon>Salamandroidea</taxon>
        <taxon>Salamandridae</taxon>
        <taxon>Pleurodelinae</taxon>
        <taxon>Pleurodeles</taxon>
    </lineage>
</organism>
<dbReference type="EMBL" id="JANPWB010000008">
    <property type="protein sequence ID" value="KAJ1159548.1"/>
    <property type="molecule type" value="Genomic_DNA"/>
</dbReference>
<name>A0AAV7S5Y9_PLEWA</name>
<gene>
    <name evidence="2" type="ORF">NDU88_000055</name>
</gene>
<feature type="region of interest" description="Disordered" evidence="1">
    <location>
        <begin position="99"/>
        <end position="121"/>
    </location>
</feature>
<accession>A0AAV7S5Y9</accession>
<reference evidence="2" key="1">
    <citation type="journal article" date="2022" name="bioRxiv">
        <title>Sequencing and chromosome-scale assembly of the giantPleurodeles waltlgenome.</title>
        <authorList>
            <person name="Brown T."/>
            <person name="Elewa A."/>
            <person name="Iarovenko S."/>
            <person name="Subramanian E."/>
            <person name="Araus A.J."/>
            <person name="Petzold A."/>
            <person name="Susuki M."/>
            <person name="Suzuki K.-i.T."/>
            <person name="Hayashi T."/>
            <person name="Toyoda A."/>
            <person name="Oliveira C."/>
            <person name="Osipova E."/>
            <person name="Leigh N.D."/>
            <person name="Simon A."/>
            <person name="Yun M.H."/>
        </authorList>
    </citation>
    <scope>NUCLEOTIDE SEQUENCE</scope>
    <source>
        <strain evidence="2">20211129_DDA</strain>
        <tissue evidence="2">Liver</tissue>
    </source>
</reference>
<evidence type="ECO:0000256" key="1">
    <source>
        <dbReference type="SAM" id="MobiDB-lite"/>
    </source>
</evidence>
<evidence type="ECO:0000313" key="3">
    <source>
        <dbReference type="Proteomes" id="UP001066276"/>
    </source>
</evidence>